<dbReference type="GO" id="GO:0016887">
    <property type="term" value="F:ATP hydrolysis activity"/>
    <property type="evidence" value="ECO:0007669"/>
    <property type="project" value="InterPro"/>
</dbReference>
<feature type="compositionally biased region" description="Basic and acidic residues" evidence="1">
    <location>
        <begin position="455"/>
        <end position="480"/>
    </location>
</feature>
<dbReference type="PANTHER" id="PTHR23077">
    <property type="entry name" value="AAA-FAMILY ATPASE"/>
    <property type="match status" value="1"/>
</dbReference>
<dbReference type="KEGG" id="bcom:BAUCODRAFT_449535"/>
<dbReference type="GO" id="GO:0003723">
    <property type="term" value="F:RNA binding"/>
    <property type="evidence" value="ECO:0007669"/>
    <property type="project" value="TreeGrafter"/>
</dbReference>
<organism evidence="3 4">
    <name type="scientific">Baudoinia panamericana (strain UAMH 10762)</name>
    <name type="common">Angels' share fungus</name>
    <name type="synonym">Baudoinia compniacensis (strain UAMH 10762)</name>
    <dbReference type="NCBI Taxonomy" id="717646"/>
    <lineage>
        <taxon>Eukaryota</taxon>
        <taxon>Fungi</taxon>
        <taxon>Dikarya</taxon>
        <taxon>Ascomycota</taxon>
        <taxon>Pezizomycotina</taxon>
        <taxon>Dothideomycetes</taxon>
        <taxon>Dothideomycetidae</taxon>
        <taxon>Mycosphaerellales</taxon>
        <taxon>Teratosphaeriaceae</taxon>
        <taxon>Baudoinia</taxon>
    </lineage>
</organism>
<evidence type="ECO:0000313" key="4">
    <source>
        <dbReference type="Proteomes" id="UP000011761"/>
    </source>
</evidence>
<keyword evidence="4" id="KW-1185">Reference proteome</keyword>
<protein>
    <recommendedName>
        <fullName evidence="2">AAA+ ATPase domain-containing protein</fullName>
    </recommendedName>
</protein>
<name>M2N0B4_BAUPA</name>
<evidence type="ECO:0000313" key="3">
    <source>
        <dbReference type="EMBL" id="EMC97368.1"/>
    </source>
</evidence>
<dbReference type="SUPFAM" id="SSF52540">
    <property type="entry name" value="P-loop containing nucleoside triphosphate hydrolases"/>
    <property type="match status" value="1"/>
</dbReference>
<reference evidence="3 4" key="1">
    <citation type="journal article" date="2012" name="PLoS Pathog.">
        <title>Diverse lifestyles and strategies of plant pathogenesis encoded in the genomes of eighteen Dothideomycetes fungi.</title>
        <authorList>
            <person name="Ohm R.A."/>
            <person name="Feau N."/>
            <person name="Henrissat B."/>
            <person name="Schoch C.L."/>
            <person name="Horwitz B.A."/>
            <person name="Barry K.W."/>
            <person name="Condon B.J."/>
            <person name="Copeland A.C."/>
            <person name="Dhillon B."/>
            <person name="Glaser F."/>
            <person name="Hesse C.N."/>
            <person name="Kosti I."/>
            <person name="LaButti K."/>
            <person name="Lindquist E.A."/>
            <person name="Lucas S."/>
            <person name="Salamov A.A."/>
            <person name="Bradshaw R.E."/>
            <person name="Ciuffetti L."/>
            <person name="Hamelin R.C."/>
            <person name="Kema G.H.J."/>
            <person name="Lawrence C."/>
            <person name="Scott J.A."/>
            <person name="Spatafora J.W."/>
            <person name="Turgeon B.G."/>
            <person name="de Wit P.J.G.M."/>
            <person name="Zhong S."/>
            <person name="Goodwin S.B."/>
            <person name="Grigoriev I.V."/>
        </authorList>
    </citation>
    <scope>NUCLEOTIDE SEQUENCE [LARGE SCALE GENOMIC DNA]</scope>
    <source>
        <strain evidence="3 4">UAMH 10762</strain>
    </source>
</reference>
<dbReference type="GO" id="GO:1990275">
    <property type="term" value="F:preribosome binding"/>
    <property type="evidence" value="ECO:0007669"/>
    <property type="project" value="TreeGrafter"/>
</dbReference>
<dbReference type="EMBL" id="KB445554">
    <property type="protein sequence ID" value="EMC97368.1"/>
    <property type="molecule type" value="Genomic_DNA"/>
</dbReference>
<dbReference type="AlphaFoldDB" id="M2N0B4"/>
<accession>M2N0B4</accession>
<evidence type="ECO:0000256" key="1">
    <source>
        <dbReference type="SAM" id="MobiDB-lite"/>
    </source>
</evidence>
<dbReference type="GeneID" id="19114440"/>
<evidence type="ECO:0000259" key="2">
    <source>
        <dbReference type="SMART" id="SM00382"/>
    </source>
</evidence>
<dbReference type="OMA" id="KYHFKLP"/>
<dbReference type="Pfam" id="PF00004">
    <property type="entry name" value="AAA"/>
    <property type="match status" value="1"/>
</dbReference>
<dbReference type="CDD" id="cd19481">
    <property type="entry name" value="RecA-like_protease"/>
    <property type="match status" value="1"/>
</dbReference>
<dbReference type="Gene3D" id="3.40.50.300">
    <property type="entry name" value="P-loop containing nucleotide triphosphate hydrolases"/>
    <property type="match status" value="1"/>
</dbReference>
<proteinExistence type="predicted"/>
<sequence>MGHYGTEGLTLHSGTHGEQVPVFEAFQAHCSGKRINTEFQTLEAVRSLHPDKHVTVVQPHAADLHGFAKAGHAKLRLTTSGNSFQAQRTYEAPQTRLQGGDGRLGDSVQFGLFEYAWKGHTFQFYDIAWPDPYRGQLRLYYILSAREGEGSRYSEAADSVLKACGQWSKELHEEIYVFDAGCWKKSSDLWKAVQSSYWDDVILDPAMKQTLVDDVHSFFDSRAIYQEYAVPWKRGVIFHGTPGCGKTISIKALMNSLLKENVAPLYVKSFDACNGPQYSIRNIFSQARSMAPCLLIFEDLDSLVKDEVRSYFLNEVDGLESNDGILMIGSTNHLERLDSGISKRPSRFDRKYHYKLPGERERILYCEYWRNKLKRNSNVDFTDEVGEIVAKLTAGFSFAYMKELFVQTLLAIVGGRADAEDDTFDSALSEAAESTKAVEISAKLLKDDEAVEGTADGKAEADREAERKPTREPRKVPDVKIPDHLQDHSLLRILRKQIIALIADMDNTTDDDAAAKSKIY</sequence>
<dbReference type="Proteomes" id="UP000011761">
    <property type="component" value="Unassembled WGS sequence"/>
</dbReference>
<dbReference type="InterPro" id="IPR027417">
    <property type="entry name" value="P-loop_NTPase"/>
</dbReference>
<dbReference type="RefSeq" id="XP_007675780.1">
    <property type="nucleotide sequence ID" value="XM_007677590.1"/>
</dbReference>
<dbReference type="eggNOG" id="KOG0730">
    <property type="taxonomic scope" value="Eukaryota"/>
</dbReference>
<dbReference type="InterPro" id="IPR003593">
    <property type="entry name" value="AAA+_ATPase"/>
</dbReference>
<dbReference type="GO" id="GO:0042254">
    <property type="term" value="P:ribosome biogenesis"/>
    <property type="evidence" value="ECO:0007669"/>
    <property type="project" value="TreeGrafter"/>
</dbReference>
<dbReference type="PANTHER" id="PTHR23077:SF132">
    <property type="entry name" value="ATP-DEPENDENT ZN PROTEASE"/>
    <property type="match status" value="1"/>
</dbReference>
<feature type="domain" description="AAA+ ATPase" evidence="2">
    <location>
        <begin position="232"/>
        <end position="358"/>
    </location>
</feature>
<feature type="region of interest" description="Disordered" evidence="1">
    <location>
        <begin position="451"/>
        <end position="480"/>
    </location>
</feature>
<dbReference type="SMART" id="SM00382">
    <property type="entry name" value="AAA"/>
    <property type="match status" value="1"/>
</dbReference>
<dbReference type="GO" id="GO:0005524">
    <property type="term" value="F:ATP binding"/>
    <property type="evidence" value="ECO:0007669"/>
    <property type="project" value="InterPro"/>
</dbReference>
<dbReference type="OrthoDB" id="2115716at2759"/>
<dbReference type="STRING" id="717646.M2N0B4"/>
<dbReference type="HOGENOM" id="CLU_025506_1_1_1"/>
<dbReference type="InterPro" id="IPR050168">
    <property type="entry name" value="AAA_ATPase_domain"/>
</dbReference>
<dbReference type="InterPro" id="IPR003959">
    <property type="entry name" value="ATPase_AAA_core"/>
</dbReference>
<gene>
    <name evidence="3" type="ORF">BAUCODRAFT_449535</name>
</gene>
<dbReference type="GO" id="GO:0005634">
    <property type="term" value="C:nucleus"/>
    <property type="evidence" value="ECO:0007669"/>
    <property type="project" value="TreeGrafter"/>
</dbReference>